<dbReference type="VEuPathDB" id="FungiDB:FOZG_05292"/>
<organism evidence="2">
    <name type="scientific">Fusarium oxysporum Fo47</name>
    <dbReference type="NCBI Taxonomy" id="660027"/>
    <lineage>
        <taxon>Eukaryota</taxon>
        <taxon>Fungi</taxon>
        <taxon>Dikarya</taxon>
        <taxon>Ascomycota</taxon>
        <taxon>Pezizomycotina</taxon>
        <taxon>Sordariomycetes</taxon>
        <taxon>Hypocreomycetidae</taxon>
        <taxon>Hypocreales</taxon>
        <taxon>Nectriaceae</taxon>
        <taxon>Fusarium</taxon>
        <taxon>Fusarium oxysporum species complex</taxon>
    </lineage>
</organism>
<protein>
    <submittedName>
        <fullName evidence="2">Uncharacterized protein</fullName>
    </submittedName>
</protein>
<gene>
    <name evidence="2" type="ORF">FOZG_05292</name>
</gene>
<proteinExistence type="predicted"/>
<accession>W9KRC1</accession>
<name>W9KRC1_FUSOX</name>
<sequence length="51" mass="5581">MNGRGAVRKSPIDESESNGSMPRLSLMMPIDEMQVGWKDSVMASPCLPTEN</sequence>
<evidence type="ECO:0000256" key="1">
    <source>
        <dbReference type="SAM" id="MobiDB-lite"/>
    </source>
</evidence>
<reference evidence="2" key="2">
    <citation type="submission" date="2012-06" db="EMBL/GenBank/DDBJ databases">
        <title>Annotation of the Genome Sequence of Fusarium oxysporum Fo47.</title>
        <authorList>
            <consortium name="The Broad Institute Genomics Platform"/>
            <person name="Ma L.-J."/>
            <person name="Corby-Kistler H."/>
            <person name="Broz K."/>
            <person name="Gale L.R."/>
            <person name="Jonkers W."/>
            <person name="O'Donnell K."/>
            <person name="Ploetz R."/>
            <person name="Steinberg C."/>
            <person name="Schwartz D.C."/>
            <person name="VanEtten H."/>
            <person name="Zhou S."/>
            <person name="Young S.K."/>
            <person name="Zeng Q."/>
            <person name="Gargeya S."/>
            <person name="Fitzgerald M."/>
            <person name="Abouelleil A."/>
            <person name="Alvarado L."/>
            <person name="Chapman S.B."/>
            <person name="Gainer-Dewar J."/>
            <person name="Goldberg J."/>
            <person name="Griggs A."/>
            <person name="Gujja S."/>
            <person name="Hansen M."/>
            <person name="Howarth C."/>
            <person name="Imamovic A."/>
            <person name="Ireland A."/>
            <person name="Larimer J."/>
            <person name="McCowan C."/>
            <person name="Murphy C."/>
            <person name="Pearson M."/>
            <person name="Poon T.W."/>
            <person name="Priest M."/>
            <person name="Roberts A."/>
            <person name="Saif S."/>
            <person name="Shea T."/>
            <person name="Sykes S."/>
            <person name="Wortman J."/>
            <person name="Nusbaum C."/>
            <person name="Birren B."/>
        </authorList>
    </citation>
    <scope>NUCLEOTIDE SEQUENCE</scope>
    <source>
        <strain evidence="2">Fo47</strain>
    </source>
</reference>
<dbReference type="HOGENOM" id="CLU_3106389_0_0_1"/>
<reference evidence="2" key="1">
    <citation type="submission" date="2011-06" db="EMBL/GenBank/DDBJ databases">
        <title>The Genome Sequence of Fusarium oxysporum Fo47.</title>
        <authorList>
            <consortium name="The Broad Institute Genome Sequencing Platform"/>
            <person name="Ma L.-J."/>
            <person name="Gale L.R."/>
            <person name="Schwartz D.C."/>
            <person name="Zhou S."/>
            <person name="Corby-Kistler H."/>
            <person name="Young S.K."/>
            <person name="Zeng Q."/>
            <person name="Gargeya S."/>
            <person name="Fitzgerald M."/>
            <person name="Haas B."/>
            <person name="Abouelleil A."/>
            <person name="Alvarado L."/>
            <person name="Arachchi H.M."/>
            <person name="Berlin A."/>
            <person name="Brown A."/>
            <person name="Chapman S.B."/>
            <person name="Chen Z."/>
            <person name="Dunbar C."/>
            <person name="Freedman E."/>
            <person name="Gearin G."/>
            <person name="Gellesch M."/>
            <person name="Goldberg J."/>
            <person name="Griggs A."/>
            <person name="Gujja S."/>
            <person name="Heiman D."/>
            <person name="Howarth C."/>
            <person name="Larson L."/>
            <person name="Lui A."/>
            <person name="MacDonald P.J.P."/>
            <person name="Mehta T."/>
            <person name="Montmayeur A."/>
            <person name="Murphy C."/>
            <person name="Neiman D."/>
            <person name="Pearson M."/>
            <person name="Priest M."/>
            <person name="Roberts A."/>
            <person name="Saif S."/>
            <person name="Shea T."/>
            <person name="Shenoy N."/>
            <person name="Sisk P."/>
            <person name="Stolte C."/>
            <person name="Sykes S."/>
            <person name="Wortman J."/>
            <person name="Nusbaum C."/>
            <person name="Birren B."/>
        </authorList>
    </citation>
    <scope>NUCLEOTIDE SEQUENCE [LARGE SCALE GENOMIC DNA]</scope>
    <source>
        <strain evidence="2">Fo47</strain>
    </source>
</reference>
<dbReference type="AlphaFoldDB" id="W9KRC1"/>
<dbReference type="Proteomes" id="UP000030766">
    <property type="component" value="Unassembled WGS sequence"/>
</dbReference>
<evidence type="ECO:0000313" key="2">
    <source>
        <dbReference type="EMBL" id="EWZ44555.1"/>
    </source>
</evidence>
<dbReference type="EMBL" id="JH717898">
    <property type="protein sequence ID" value="EWZ44555.1"/>
    <property type="molecule type" value="Genomic_DNA"/>
</dbReference>
<feature type="region of interest" description="Disordered" evidence="1">
    <location>
        <begin position="1"/>
        <end position="25"/>
    </location>
</feature>